<keyword evidence="4 7" id="KW-0812">Transmembrane</keyword>
<evidence type="ECO:0000256" key="1">
    <source>
        <dbReference type="ARBA" id="ARBA00004651"/>
    </source>
</evidence>
<keyword evidence="5 7" id="KW-1133">Transmembrane helix</keyword>
<feature type="transmembrane region" description="Helical" evidence="7">
    <location>
        <begin position="43"/>
        <end position="61"/>
    </location>
</feature>
<feature type="domain" description="Acyltransferase 3" evidence="8">
    <location>
        <begin position="9"/>
        <end position="326"/>
    </location>
</feature>
<feature type="transmembrane region" description="Helical" evidence="7">
    <location>
        <begin position="148"/>
        <end position="169"/>
    </location>
</feature>
<feature type="transmembrane region" description="Helical" evidence="7">
    <location>
        <begin position="245"/>
        <end position="263"/>
    </location>
</feature>
<feature type="transmembrane region" description="Helical" evidence="7">
    <location>
        <begin position="115"/>
        <end position="136"/>
    </location>
</feature>
<dbReference type="PANTHER" id="PTHR40074">
    <property type="entry name" value="O-ACETYLTRANSFERASE WECH"/>
    <property type="match status" value="1"/>
</dbReference>
<reference evidence="9 10" key="1">
    <citation type="journal article" date="2011" name="J. Bacteriol.">
        <title>Complete genome sequence of the cellulose-degrading bacterium Cellulosilyticum lentocellum.</title>
        <authorList>
            <consortium name="US DOE Joint Genome Institute"/>
            <person name="Miller D.A."/>
            <person name="Suen G."/>
            <person name="Bruce D."/>
            <person name="Copeland A."/>
            <person name="Cheng J.F."/>
            <person name="Detter C."/>
            <person name="Goodwin L.A."/>
            <person name="Han C.S."/>
            <person name="Hauser L.J."/>
            <person name="Land M.L."/>
            <person name="Lapidus A."/>
            <person name="Lucas S."/>
            <person name="Meincke L."/>
            <person name="Pitluck S."/>
            <person name="Tapia R."/>
            <person name="Teshima H."/>
            <person name="Woyke T."/>
            <person name="Fox B.G."/>
            <person name="Angert E.R."/>
            <person name="Currie C.R."/>
        </authorList>
    </citation>
    <scope>NUCLEOTIDE SEQUENCE [LARGE SCALE GENOMIC DNA]</scope>
    <source>
        <strain evidence="10">ATCC 49066 / DSM 5427 / NCIMB 11756 / RHM5</strain>
    </source>
</reference>
<evidence type="ECO:0000259" key="8">
    <source>
        <dbReference type="Pfam" id="PF01757"/>
    </source>
</evidence>
<dbReference type="GO" id="GO:0016413">
    <property type="term" value="F:O-acetyltransferase activity"/>
    <property type="evidence" value="ECO:0007669"/>
    <property type="project" value="TreeGrafter"/>
</dbReference>
<evidence type="ECO:0000313" key="9">
    <source>
        <dbReference type="EMBL" id="ADZ83239.1"/>
    </source>
</evidence>
<sequence length="338" mass="38851">MEYKSKSGGIDLFKFAAALLVVAIHIDPLSSYSEYSNYILCRVIARVAVPFFFIVSGYFFALKLSDDKKNKEVLYAFIKKIGWLYLVASIMYLPLNIYKGDFTNPFTLLEGIKSIVFNGTFYHLWYLPALILGMSIVYGLKQKLSTRLVFIICIVLYIIGLFGDSYFGFTQEVPIVSGLYEGIFSVCDYTRNGIFFAPLFIAMGMSFTKLDKSNNKKDRMLLMVFGTLLLIEVLCLKRYEVQRHDSMTIFLVPTVYYLFKLCMEINCKERKSLRLISHWIYILHPMMIVVIRMLGKAFNITYLIVDNSLMNYIGVVVLSLVGSVVMLFLSKKKKKLSN</sequence>
<dbReference type="eggNOG" id="COG1835">
    <property type="taxonomic scope" value="Bacteria"/>
</dbReference>
<dbReference type="AlphaFoldDB" id="F2JJV7"/>
<feature type="transmembrane region" description="Helical" evidence="7">
    <location>
        <begin position="309"/>
        <end position="329"/>
    </location>
</feature>
<name>F2JJV7_CELLD</name>
<dbReference type="Proteomes" id="UP000008467">
    <property type="component" value="Chromosome"/>
</dbReference>
<dbReference type="EMBL" id="CP002582">
    <property type="protein sequence ID" value="ADZ83239.1"/>
    <property type="molecule type" value="Genomic_DNA"/>
</dbReference>
<feature type="transmembrane region" description="Helical" evidence="7">
    <location>
        <begin position="12"/>
        <end position="31"/>
    </location>
</feature>
<evidence type="ECO:0000256" key="5">
    <source>
        <dbReference type="ARBA" id="ARBA00022989"/>
    </source>
</evidence>
<organism evidence="9 10">
    <name type="scientific">Cellulosilyticum lentocellum (strain ATCC 49066 / DSM 5427 / NCIMB 11756 / RHM5)</name>
    <name type="common">Clostridium lentocellum</name>
    <dbReference type="NCBI Taxonomy" id="642492"/>
    <lineage>
        <taxon>Bacteria</taxon>
        <taxon>Bacillati</taxon>
        <taxon>Bacillota</taxon>
        <taxon>Clostridia</taxon>
        <taxon>Lachnospirales</taxon>
        <taxon>Cellulosilyticaceae</taxon>
        <taxon>Cellulosilyticum</taxon>
    </lineage>
</organism>
<dbReference type="Pfam" id="PF01757">
    <property type="entry name" value="Acyl_transf_3"/>
    <property type="match status" value="1"/>
</dbReference>
<keyword evidence="9" id="KW-0012">Acyltransferase</keyword>
<keyword evidence="6 7" id="KW-0472">Membrane</keyword>
<feature type="transmembrane region" description="Helical" evidence="7">
    <location>
        <begin position="220"/>
        <end position="239"/>
    </location>
</feature>
<dbReference type="HOGENOM" id="CLU_055093_1_0_9"/>
<dbReference type="GO" id="GO:0009246">
    <property type="term" value="P:enterobacterial common antigen biosynthetic process"/>
    <property type="evidence" value="ECO:0007669"/>
    <property type="project" value="TreeGrafter"/>
</dbReference>
<evidence type="ECO:0000256" key="2">
    <source>
        <dbReference type="ARBA" id="ARBA00007400"/>
    </source>
</evidence>
<dbReference type="GO" id="GO:0005886">
    <property type="term" value="C:plasma membrane"/>
    <property type="evidence" value="ECO:0007669"/>
    <property type="project" value="UniProtKB-SubCell"/>
</dbReference>
<comment type="similarity">
    <text evidence="2">Belongs to the acyltransferase 3 family.</text>
</comment>
<dbReference type="PANTHER" id="PTHR40074:SF2">
    <property type="entry name" value="O-ACETYLTRANSFERASE WECH"/>
    <property type="match status" value="1"/>
</dbReference>
<evidence type="ECO:0000256" key="7">
    <source>
        <dbReference type="SAM" id="Phobius"/>
    </source>
</evidence>
<feature type="transmembrane region" description="Helical" evidence="7">
    <location>
        <begin position="73"/>
        <end position="95"/>
    </location>
</feature>
<dbReference type="InterPro" id="IPR002656">
    <property type="entry name" value="Acyl_transf_3_dom"/>
</dbReference>
<dbReference type="KEGG" id="cle:Clole_1513"/>
<evidence type="ECO:0000313" key="10">
    <source>
        <dbReference type="Proteomes" id="UP000008467"/>
    </source>
</evidence>
<feature type="transmembrane region" description="Helical" evidence="7">
    <location>
        <begin position="189"/>
        <end position="208"/>
    </location>
</feature>
<comment type="subcellular location">
    <subcellularLocation>
        <location evidence="1">Cell membrane</location>
        <topology evidence="1">Multi-pass membrane protein</topology>
    </subcellularLocation>
</comment>
<gene>
    <name evidence="9" type="ordered locus">Clole_1513</name>
</gene>
<keyword evidence="10" id="KW-1185">Reference proteome</keyword>
<evidence type="ECO:0000256" key="4">
    <source>
        <dbReference type="ARBA" id="ARBA00022692"/>
    </source>
</evidence>
<evidence type="ECO:0000256" key="6">
    <source>
        <dbReference type="ARBA" id="ARBA00023136"/>
    </source>
</evidence>
<evidence type="ECO:0000256" key="3">
    <source>
        <dbReference type="ARBA" id="ARBA00022475"/>
    </source>
</evidence>
<dbReference type="RefSeq" id="WP_013656537.1">
    <property type="nucleotide sequence ID" value="NC_015275.1"/>
</dbReference>
<proteinExistence type="inferred from homology"/>
<keyword evidence="9" id="KW-0808">Transferase</keyword>
<accession>F2JJV7</accession>
<protein>
    <submittedName>
        <fullName evidence="9">Acyltransferase 3</fullName>
    </submittedName>
</protein>
<feature type="transmembrane region" description="Helical" evidence="7">
    <location>
        <begin position="275"/>
        <end position="294"/>
    </location>
</feature>
<dbReference type="STRING" id="642492.Clole_1513"/>
<keyword evidence="3" id="KW-1003">Cell membrane</keyword>